<accession>A0A455T4U8</accession>
<dbReference type="InterPro" id="IPR011006">
    <property type="entry name" value="CheY-like_superfamily"/>
</dbReference>
<dbReference type="SMART" id="SM00448">
    <property type="entry name" value="REC"/>
    <property type="match status" value="1"/>
</dbReference>
<dbReference type="Pfam" id="PF00072">
    <property type="entry name" value="Response_reg"/>
    <property type="match status" value="1"/>
</dbReference>
<dbReference type="InterPro" id="IPR050595">
    <property type="entry name" value="Bact_response_regulator"/>
</dbReference>
<sequence length="145" mass="16207">MDDDCDRSEERQPIVLVVDDNPAIRDMVAWALELDGYEPAEAAEGQEALAWVDNAVREGRYPAVILLDLAMPGMDGATFLQRLRSQWEPAYPFPQIVVVTAGAGLTTAAALDVQQVIVKPFHVRDLLDVIRRLTVWDGQTDMHHR</sequence>
<evidence type="ECO:0000259" key="3">
    <source>
        <dbReference type="PROSITE" id="PS50110"/>
    </source>
</evidence>
<dbReference type="Gene3D" id="3.40.50.2300">
    <property type="match status" value="1"/>
</dbReference>
<reference evidence="4" key="1">
    <citation type="submission" date="2018-12" db="EMBL/GenBank/DDBJ databases">
        <title>Novel natural products biosynthetic potential of the class Ktedonobacteria.</title>
        <authorList>
            <person name="Zheng Y."/>
            <person name="Saitou A."/>
            <person name="Wang C.M."/>
            <person name="Toyoda A."/>
            <person name="Minakuchi Y."/>
            <person name="Sekiguchi Y."/>
            <person name="Ueda K."/>
            <person name="Takano H."/>
            <person name="Sakai Y."/>
            <person name="Yokota A."/>
            <person name="Yabe S."/>
        </authorList>
    </citation>
    <scope>NUCLEOTIDE SEQUENCE</scope>
    <source>
        <strain evidence="4">A3-2</strain>
    </source>
</reference>
<dbReference type="PROSITE" id="PS50110">
    <property type="entry name" value="RESPONSE_REGULATORY"/>
    <property type="match status" value="1"/>
</dbReference>
<gene>
    <name evidence="4" type="ORF">KTA_31290</name>
</gene>
<feature type="modified residue" description="4-aspartylphosphate" evidence="2">
    <location>
        <position position="68"/>
    </location>
</feature>
<protein>
    <recommendedName>
        <fullName evidence="3">Response regulatory domain-containing protein</fullName>
    </recommendedName>
</protein>
<feature type="domain" description="Response regulatory" evidence="3">
    <location>
        <begin position="14"/>
        <end position="134"/>
    </location>
</feature>
<keyword evidence="1 2" id="KW-0597">Phosphoprotein</keyword>
<dbReference type="PANTHER" id="PTHR44591:SF3">
    <property type="entry name" value="RESPONSE REGULATORY DOMAIN-CONTAINING PROTEIN"/>
    <property type="match status" value="1"/>
</dbReference>
<dbReference type="SUPFAM" id="SSF52172">
    <property type="entry name" value="CheY-like"/>
    <property type="match status" value="1"/>
</dbReference>
<evidence type="ECO:0000313" key="4">
    <source>
        <dbReference type="EMBL" id="BBH94930.1"/>
    </source>
</evidence>
<evidence type="ECO:0000256" key="2">
    <source>
        <dbReference type="PROSITE-ProRule" id="PRU00169"/>
    </source>
</evidence>
<name>A0A455T4U8_9CHLR</name>
<organism evidence="4">
    <name type="scientific">Thermogemmatispora argillosa</name>
    <dbReference type="NCBI Taxonomy" id="2045280"/>
    <lineage>
        <taxon>Bacteria</taxon>
        <taxon>Bacillati</taxon>
        <taxon>Chloroflexota</taxon>
        <taxon>Ktedonobacteria</taxon>
        <taxon>Thermogemmatisporales</taxon>
        <taxon>Thermogemmatisporaceae</taxon>
        <taxon>Thermogemmatispora</taxon>
    </lineage>
</organism>
<dbReference type="InterPro" id="IPR001789">
    <property type="entry name" value="Sig_transdc_resp-reg_receiver"/>
</dbReference>
<proteinExistence type="predicted"/>
<evidence type="ECO:0000256" key="1">
    <source>
        <dbReference type="ARBA" id="ARBA00022553"/>
    </source>
</evidence>
<dbReference type="AlphaFoldDB" id="A0A455T4U8"/>
<dbReference type="EMBL" id="AP019377">
    <property type="protein sequence ID" value="BBH94930.1"/>
    <property type="molecule type" value="Genomic_DNA"/>
</dbReference>
<dbReference type="PANTHER" id="PTHR44591">
    <property type="entry name" value="STRESS RESPONSE REGULATOR PROTEIN 1"/>
    <property type="match status" value="1"/>
</dbReference>
<dbReference type="GO" id="GO:0000160">
    <property type="term" value="P:phosphorelay signal transduction system"/>
    <property type="evidence" value="ECO:0007669"/>
    <property type="project" value="InterPro"/>
</dbReference>